<organism evidence="2 3">
    <name type="scientific">Fictibacillus fluitans</name>
    <dbReference type="NCBI Taxonomy" id="3058422"/>
    <lineage>
        <taxon>Bacteria</taxon>
        <taxon>Bacillati</taxon>
        <taxon>Bacillota</taxon>
        <taxon>Bacilli</taxon>
        <taxon>Bacillales</taxon>
        <taxon>Fictibacillaceae</taxon>
        <taxon>Fictibacillus</taxon>
    </lineage>
</organism>
<proteinExistence type="predicted"/>
<evidence type="ECO:0008006" key="4">
    <source>
        <dbReference type="Google" id="ProtNLM"/>
    </source>
</evidence>
<keyword evidence="1" id="KW-0472">Membrane</keyword>
<evidence type="ECO:0000313" key="2">
    <source>
        <dbReference type="EMBL" id="MDN4525671.1"/>
    </source>
</evidence>
<keyword evidence="3" id="KW-1185">Reference proteome</keyword>
<dbReference type="EMBL" id="JAUHTR010000007">
    <property type="protein sequence ID" value="MDN4525671.1"/>
    <property type="molecule type" value="Genomic_DNA"/>
</dbReference>
<evidence type="ECO:0000313" key="3">
    <source>
        <dbReference type="Proteomes" id="UP001172721"/>
    </source>
</evidence>
<protein>
    <recommendedName>
        <fullName evidence="4">Group-specific protein</fullName>
    </recommendedName>
</protein>
<dbReference type="Proteomes" id="UP001172721">
    <property type="component" value="Unassembled WGS sequence"/>
</dbReference>
<comment type="caution">
    <text evidence="2">The sequence shown here is derived from an EMBL/GenBank/DDBJ whole genome shotgun (WGS) entry which is preliminary data.</text>
</comment>
<dbReference type="RefSeq" id="WP_301166700.1">
    <property type="nucleotide sequence ID" value="NZ_JAUHTR010000007.1"/>
</dbReference>
<evidence type="ECO:0000256" key="1">
    <source>
        <dbReference type="SAM" id="Phobius"/>
    </source>
</evidence>
<name>A0ABT8HY18_9BACL</name>
<feature type="transmembrane region" description="Helical" evidence="1">
    <location>
        <begin position="444"/>
        <end position="465"/>
    </location>
</feature>
<accession>A0ABT8HY18</accession>
<feature type="transmembrane region" description="Helical" evidence="1">
    <location>
        <begin position="403"/>
        <end position="424"/>
    </location>
</feature>
<gene>
    <name evidence="2" type="ORF">QYB97_14395</name>
</gene>
<sequence length="479" mass="55940">MAKVLNKEDPPLESSYFHFIFPFSMKEDCAEEAIKYLKQKDYEFFSLKSETQEKAYYGGNNKISHKELEHYFLPFTSDVLFPQKEHRLAFRRYSKATGITAELNSDVIKVPFTINSIDVFLLPFELGFITLRVSLKDGISYSEAIEFAARFRVLENRTRDDREAVVDYENEAYQHVETFIFNALLPDFTSYLDVDKVNGSHFESLPFFIDERMYVQALFQFEEGAQLEETDLFRGSQLDGLNDDGQPVISSSNKEFIHDYCMSNGYQRWAPNTYYLVDEHVFSCMTNATGVERDNRLDQMYGEFYYGLLLNLFHKIVLLRLSNQYSRVHLEKDNDETEKLIGEITLFSARFFFLELAAQSQGRNIFIKLKEVFQNQELYDDVKQTLSTLYQYQDQKAAKRNNYLISILTIYTVITGIYGMNMVIDQLKSPIKLSKISSYGFFEYLALFVTITGIAASILLGISFAKKWIQELRNRNRME</sequence>
<reference evidence="2" key="1">
    <citation type="submission" date="2023-07" db="EMBL/GenBank/DDBJ databases">
        <title>Fictibacillus sp. isolated from freshwater pond.</title>
        <authorList>
            <person name="Kirdat K."/>
            <person name="Bhat A."/>
            <person name="Mourya A."/>
            <person name="Yadav A."/>
        </authorList>
    </citation>
    <scope>NUCLEOTIDE SEQUENCE</scope>
    <source>
        <strain evidence="2">NE201</strain>
    </source>
</reference>
<keyword evidence="1" id="KW-0812">Transmembrane</keyword>
<keyword evidence="1" id="KW-1133">Transmembrane helix</keyword>